<comment type="caution">
    <text evidence="1">The sequence shown here is derived from an EMBL/GenBank/DDBJ whole genome shotgun (WGS) entry which is preliminary data.</text>
</comment>
<organism evidence="1 2">
    <name type="scientific">Scylla paramamosain</name>
    <name type="common">Mud crab</name>
    <dbReference type="NCBI Taxonomy" id="85552"/>
    <lineage>
        <taxon>Eukaryota</taxon>
        <taxon>Metazoa</taxon>
        <taxon>Ecdysozoa</taxon>
        <taxon>Arthropoda</taxon>
        <taxon>Crustacea</taxon>
        <taxon>Multicrustacea</taxon>
        <taxon>Malacostraca</taxon>
        <taxon>Eumalacostraca</taxon>
        <taxon>Eucarida</taxon>
        <taxon>Decapoda</taxon>
        <taxon>Pleocyemata</taxon>
        <taxon>Brachyura</taxon>
        <taxon>Eubrachyura</taxon>
        <taxon>Portunoidea</taxon>
        <taxon>Portunidae</taxon>
        <taxon>Portuninae</taxon>
        <taxon>Scylla</taxon>
    </lineage>
</organism>
<evidence type="ECO:0000313" key="1">
    <source>
        <dbReference type="EMBL" id="KAK8403759.1"/>
    </source>
</evidence>
<name>A0AAW0UUG2_SCYPA</name>
<protein>
    <recommendedName>
        <fullName evidence="3">Secreted protein</fullName>
    </recommendedName>
</protein>
<evidence type="ECO:0000313" key="2">
    <source>
        <dbReference type="Proteomes" id="UP001487740"/>
    </source>
</evidence>
<evidence type="ECO:0008006" key="3">
    <source>
        <dbReference type="Google" id="ProtNLM"/>
    </source>
</evidence>
<dbReference type="EMBL" id="JARAKH010000005">
    <property type="protein sequence ID" value="KAK8403759.1"/>
    <property type="molecule type" value="Genomic_DNA"/>
</dbReference>
<keyword evidence="2" id="KW-1185">Reference proteome</keyword>
<proteinExistence type="predicted"/>
<dbReference type="Proteomes" id="UP001487740">
    <property type="component" value="Unassembled WGS sequence"/>
</dbReference>
<gene>
    <name evidence="1" type="ORF">O3P69_000101</name>
</gene>
<dbReference type="AlphaFoldDB" id="A0AAW0UUG2"/>
<reference evidence="1 2" key="1">
    <citation type="submission" date="2023-03" db="EMBL/GenBank/DDBJ databases">
        <title>High-quality genome of Scylla paramamosain provides insights in environmental adaptation.</title>
        <authorList>
            <person name="Zhang L."/>
        </authorList>
    </citation>
    <scope>NUCLEOTIDE SEQUENCE [LARGE SCALE GENOMIC DNA]</scope>
    <source>
        <strain evidence="1">LZ_2023a</strain>
        <tissue evidence="1">Muscle</tissue>
    </source>
</reference>
<accession>A0AAW0UUG2</accession>
<sequence length="79" mass="8793">MESWGVEKRAQRWVWWLFGSGGPAGCRYLVARAAGPPFTCVQARRAPEELVAPLPSPIPEKTYLLRSAEHRPPPVITVP</sequence>